<dbReference type="AlphaFoldDB" id="A0A0B1P1B2"/>
<proteinExistence type="predicted"/>
<dbReference type="Proteomes" id="UP000030854">
    <property type="component" value="Unassembled WGS sequence"/>
</dbReference>
<comment type="caution">
    <text evidence="1">The sequence shown here is derived from an EMBL/GenBank/DDBJ whole genome shotgun (WGS) entry which is preliminary data.</text>
</comment>
<accession>A0A0B1P1B2</accession>
<evidence type="ECO:0000313" key="1">
    <source>
        <dbReference type="EMBL" id="KHJ32023.1"/>
    </source>
</evidence>
<sequence>MLDCYHVGTPLDLGTQLGKEQKEEKVDDHTIYQSIIGSLMYACIGTRPDLAYAATLLSQFSSCLNKTHLTDAKRVLCYLKGFMRIIVPNLNSDSSSSLSPSEESFQTALGLLFSPSLISIFNMLGTSKGFDIEMGEANANALRGLSAEDILELVILLAEKR</sequence>
<dbReference type="EMBL" id="JNVN01002398">
    <property type="protein sequence ID" value="KHJ32023.1"/>
    <property type="molecule type" value="Genomic_DNA"/>
</dbReference>
<dbReference type="HOGENOM" id="CLU_1644978_0_0_1"/>
<reference evidence="1 2" key="1">
    <citation type="journal article" date="2014" name="BMC Genomics">
        <title>Adaptive genomic structural variation in the grape powdery mildew pathogen, Erysiphe necator.</title>
        <authorList>
            <person name="Jones L."/>
            <person name="Riaz S."/>
            <person name="Morales-Cruz A."/>
            <person name="Amrine K.C."/>
            <person name="McGuire B."/>
            <person name="Gubler W.D."/>
            <person name="Walker M.A."/>
            <person name="Cantu D."/>
        </authorList>
    </citation>
    <scope>NUCLEOTIDE SEQUENCE [LARGE SCALE GENOMIC DNA]</scope>
    <source>
        <strain evidence="2">c</strain>
    </source>
</reference>
<name>A0A0B1P1B2_UNCNE</name>
<protein>
    <submittedName>
        <fullName evidence="1">Uncharacterized mitochondrial protein</fullName>
    </submittedName>
</protein>
<dbReference type="STRING" id="52586.A0A0B1P1B2"/>
<dbReference type="PANTHER" id="PTHR11439">
    <property type="entry name" value="GAG-POL-RELATED RETROTRANSPOSON"/>
    <property type="match status" value="1"/>
</dbReference>
<organism evidence="1 2">
    <name type="scientific">Uncinula necator</name>
    <name type="common">Grape powdery mildew</name>
    <dbReference type="NCBI Taxonomy" id="52586"/>
    <lineage>
        <taxon>Eukaryota</taxon>
        <taxon>Fungi</taxon>
        <taxon>Dikarya</taxon>
        <taxon>Ascomycota</taxon>
        <taxon>Pezizomycotina</taxon>
        <taxon>Leotiomycetes</taxon>
        <taxon>Erysiphales</taxon>
        <taxon>Erysiphaceae</taxon>
        <taxon>Erysiphe</taxon>
    </lineage>
</organism>
<dbReference type="PANTHER" id="PTHR11439:SF483">
    <property type="entry name" value="PEPTIDE SYNTHASE GLIP-LIKE, PUTATIVE (AFU_ORTHOLOGUE AFUA_3G12920)-RELATED"/>
    <property type="match status" value="1"/>
</dbReference>
<keyword evidence="2" id="KW-1185">Reference proteome</keyword>
<gene>
    <name evidence="1" type="ORF">EV44_g3540</name>
</gene>
<evidence type="ECO:0000313" key="2">
    <source>
        <dbReference type="Proteomes" id="UP000030854"/>
    </source>
</evidence>